<gene>
    <name evidence="1" type="ORF">ACFOET_11445</name>
</gene>
<evidence type="ECO:0000313" key="1">
    <source>
        <dbReference type="EMBL" id="MFC3198226.1"/>
    </source>
</evidence>
<organism evidence="1 2">
    <name type="scientific">Parapedobacter deserti</name>
    <dbReference type="NCBI Taxonomy" id="1912957"/>
    <lineage>
        <taxon>Bacteria</taxon>
        <taxon>Pseudomonadati</taxon>
        <taxon>Bacteroidota</taxon>
        <taxon>Sphingobacteriia</taxon>
        <taxon>Sphingobacteriales</taxon>
        <taxon>Sphingobacteriaceae</taxon>
        <taxon>Parapedobacter</taxon>
    </lineage>
</organism>
<accession>A0ABV7JJJ6</accession>
<evidence type="ECO:0008006" key="3">
    <source>
        <dbReference type="Google" id="ProtNLM"/>
    </source>
</evidence>
<comment type="caution">
    <text evidence="1">The sequence shown here is derived from an EMBL/GenBank/DDBJ whole genome shotgun (WGS) entry which is preliminary data.</text>
</comment>
<reference evidence="2" key="1">
    <citation type="journal article" date="2019" name="Int. J. Syst. Evol. Microbiol.">
        <title>The Global Catalogue of Microorganisms (GCM) 10K type strain sequencing project: providing services to taxonomists for standard genome sequencing and annotation.</title>
        <authorList>
            <consortium name="The Broad Institute Genomics Platform"/>
            <consortium name="The Broad Institute Genome Sequencing Center for Infectious Disease"/>
            <person name="Wu L."/>
            <person name="Ma J."/>
        </authorList>
    </citation>
    <scope>NUCLEOTIDE SEQUENCE [LARGE SCALE GENOMIC DNA]</scope>
    <source>
        <strain evidence="2">KCTC 52416</strain>
    </source>
</reference>
<keyword evidence="2" id="KW-1185">Reference proteome</keyword>
<dbReference type="RefSeq" id="WP_379022678.1">
    <property type="nucleotide sequence ID" value="NZ_JBHRTA010000035.1"/>
</dbReference>
<protein>
    <recommendedName>
        <fullName evidence="3">HTH cro/C1-type domain-containing protein</fullName>
    </recommendedName>
</protein>
<name>A0ABV7JJJ6_9SPHI</name>
<dbReference type="Proteomes" id="UP001595526">
    <property type="component" value="Unassembled WGS sequence"/>
</dbReference>
<proteinExistence type="predicted"/>
<evidence type="ECO:0000313" key="2">
    <source>
        <dbReference type="Proteomes" id="UP001595526"/>
    </source>
</evidence>
<sequence length="191" mass="21867">MNTNNQEYSKAIAYRIQTIMKITGLDVAGFAEFFKKSTSHIYGILNNTRALSEVFAREIGDKLEFDGAKIFNLNSKIPLSISKAEALIKFKIDHKDNPEYFLSTKAKRSPNSFVTDVLLKSDCFKEGYKYLNEVAEYCKIELNKEFVDDQLSKALQYAVKTRVLKSTKKPIMLKGGGFGKRLVDVYYMRQK</sequence>
<dbReference type="EMBL" id="JBHRTA010000035">
    <property type="protein sequence ID" value="MFC3198226.1"/>
    <property type="molecule type" value="Genomic_DNA"/>
</dbReference>